<dbReference type="Proteomes" id="UP000019140">
    <property type="component" value="Unassembled WGS sequence"/>
</dbReference>
<dbReference type="AlphaFoldDB" id="W4L3C3"/>
<feature type="domain" description="Fumarylacetoacetase-like C-terminal" evidence="3">
    <location>
        <begin position="4"/>
        <end position="92"/>
    </location>
</feature>
<dbReference type="EMBL" id="AZHX01003038">
    <property type="protein sequence ID" value="ETW92175.1"/>
    <property type="molecule type" value="Genomic_DNA"/>
</dbReference>
<evidence type="ECO:0000259" key="3">
    <source>
        <dbReference type="Pfam" id="PF01557"/>
    </source>
</evidence>
<evidence type="ECO:0000313" key="4">
    <source>
        <dbReference type="EMBL" id="ETW92175.1"/>
    </source>
</evidence>
<dbReference type="InterPro" id="IPR011234">
    <property type="entry name" value="Fumarylacetoacetase-like_C"/>
</dbReference>
<feature type="non-terminal residue" evidence="4">
    <location>
        <position position="1"/>
    </location>
</feature>
<dbReference type="Pfam" id="PF01557">
    <property type="entry name" value="FAA_hydrolase"/>
    <property type="match status" value="1"/>
</dbReference>
<organism evidence="4 5">
    <name type="scientific">Candidatus Entotheonella gemina</name>
    <dbReference type="NCBI Taxonomy" id="1429439"/>
    <lineage>
        <taxon>Bacteria</taxon>
        <taxon>Pseudomonadati</taxon>
        <taxon>Nitrospinota/Tectimicrobiota group</taxon>
        <taxon>Candidatus Tectimicrobiota</taxon>
        <taxon>Candidatus Entotheonellia</taxon>
        <taxon>Candidatus Entotheonellales</taxon>
        <taxon>Candidatus Entotheonellaceae</taxon>
        <taxon>Candidatus Entotheonella</taxon>
    </lineage>
</organism>
<proteinExistence type="inferred from homology"/>
<reference evidence="4 5" key="1">
    <citation type="journal article" date="2014" name="Nature">
        <title>An environmental bacterial taxon with a large and distinct metabolic repertoire.</title>
        <authorList>
            <person name="Wilson M.C."/>
            <person name="Mori T."/>
            <person name="Ruckert C."/>
            <person name="Uria A.R."/>
            <person name="Helf M.J."/>
            <person name="Takada K."/>
            <person name="Gernert C."/>
            <person name="Steffens U.A."/>
            <person name="Heycke N."/>
            <person name="Schmitt S."/>
            <person name="Rinke C."/>
            <person name="Helfrich E.J."/>
            <person name="Brachmann A.O."/>
            <person name="Gurgui C."/>
            <person name="Wakimoto T."/>
            <person name="Kracht M."/>
            <person name="Crusemann M."/>
            <person name="Hentschel U."/>
            <person name="Abe I."/>
            <person name="Matsunaga S."/>
            <person name="Kalinowski J."/>
            <person name="Takeyama H."/>
            <person name="Piel J."/>
        </authorList>
    </citation>
    <scope>NUCLEOTIDE SEQUENCE [LARGE SCALE GENOMIC DNA]</scope>
    <source>
        <strain evidence="5">TSY2</strain>
    </source>
</reference>
<dbReference type="HOGENOM" id="CLU_028458_2_4_7"/>
<keyword evidence="2" id="KW-0479">Metal-binding</keyword>
<comment type="caution">
    <text evidence="4">The sequence shown here is derived from an EMBL/GenBank/DDBJ whole genome shotgun (WGS) entry which is preliminary data.</text>
</comment>
<dbReference type="Gene3D" id="3.90.850.10">
    <property type="entry name" value="Fumarylacetoacetase-like, C-terminal domain"/>
    <property type="match status" value="1"/>
</dbReference>
<dbReference type="PANTHER" id="PTHR42796">
    <property type="entry name" value="FUMARYLACETOACETATE HYDROLASE DOMAIN-CONTAINING PROTEIN 2A-RELATED"/>
    <property type="match status" value="1"/>
</dbReference>
<dbReference type="GO" id="GO:0003824">
    <property type="term" value="F:catalytic activity"/>
    <property type="evidence" value="ECO:0007669"/>
    <property type="project" value="InterPro"/>
</dbReference>
<evidence type="ECO:0000313" key="5">
    <source>
        <dbReference type="Proteomes" id="UP000019140"/>
    </source>
</evidence>
<comment type="similarity">
    <text evidence="1">Belongs to the FAH family.</text>
</comment>
<dbReference type="InterPro" id="IPR036663">
    <property type="entry name" value="Fumarylacetoacetase_C_sf"/>
</dbReference>
<gene>
    <name evidence="4" type="ORF">ETSY2_54270</name>
</gene>
<dbReference type="GO" id="GO:0046872">
    <property type="term" value="F:metal ion binding"/>
    <property type="evidence" value="ECO:0007669"/>
    <property type="project" value="UniProtKB-KW"/>
</dbReference>
<evidence type="ECO:0000256" key="2">
    <source>
        <dbReference type="ARBA" id="ARBA00022723"/>
    </source>
</evidence>
<protein>
    <recommendedName>
        <fullName evidence="3">Fumarylacetoacetase-like C-terminal domain-containing protein</fullName>
    </recommendedName>
</protein>
<keyword evidence="5" id="KW-1185">Reference proteome</keyword>
<dbReference type="InterPro" id="IPR051121">
    <property type="entry name" value="FAH"/>
</dbReference>
<sequence length="95" mass="10363">HRWPMGPWIATGLDPNNLDTTVRINGEVQIQFNTRDMIFDAATHIAQISRYSTLHPGDVIWLGSEGATPNMKPGDVVEIEIGGIGTLRNPVVAEA</sequence>
<accession>W4L3C3</accession>
<dbReference type="GO" id="GO:0044281">
    <property type="term" value="P:small molecule metabolic process"/>
    <property type="evidence" value="ECO:0007669"/>
    <property type="project" value="UniProtKB-ARBA"/>
</dbReference>
<dbReference type="SUPFAM" id="SSF56529">
    <property type="entry name" value="FAH"/>
    <property type="match status" value="1"/>
</dbReference>
<name>W4L3C3_9BACT</name>
<dbReference type="PANTHER" id="PTHR42796:SF4">
    <property type="entry name" value="FUMARYLACETOACETATE HYDROLASE DOMAIN-CONTAINING PROTEIN 2A"/>
    <property type="match status" value="1"/>
</dbReference>
<evidence type="ECO:0000256" key="1">
    <source>
        <dbReference type="ARBA" id="ARBA00010211"/>
    </source>
</evidence>